<reference evidence="3 4" key="1">
    <citation type="journal article" date="2016" name="Sci. Rep.">
        <title>Penicillium arizonense, a new, genome sequenced fungal species, reveals a high chemical diversity in secreted metabolites.</title>
        <authorList>
            <person name="Grijseels S."/>
            <person name="Nielsen J.C."/>
            <person name="Randelovic M."/>
            <person name="Nielsen J."/>
            <person name="Nielsen K.F."/>
            <person name="Workman M."/>
            <person name="Frisvad J.C."/>
        </authorList>
    </citation>
    <scope>NUCLEOTIDE SEQUENCE [LARGE SCALE GENOMIC DNA]</scope>
    <source>
        <strain evidence="3 4">CBS 141311</strain>
    </source>
</reference>
<sequence>MAIFKFIPVALAATLSTAVAQSLLPNDAFSTCPTFNNKPATINGGVVQVSCDVWYSGYSPAPSAATSLRQCAEDCYASSTCQGSIWFDAAAKCYTASQLIGAPNPAIGWITLRPDRGATPPTSNCDAVNQQLQQSQNALQQCQTGAATTSQQLQQCQSSAAANTQQLQQTQNALQQCQTTAAAGAQIPSFNDCNSGGNGQVVTIGNRSMRQVCNVFMAKAHMNLLRVVHPGLTRPECAMLCALNTSCRSAYFVGHTSTVNECQLQNDNIESRVTYSNSPDVVYIPV</sequence>
<name>A0A1F5LFH7_PENAI</name>
<comment type="caution">
    <text evidence="3">The sequence shown here is derived from an EMBL/GenBank/DDBJ whole genome shotgun (WGS) entry which is preliminary data.</text>
</comment>
<feature type="domain" description="Apple" evidence="2">
    <location>
        <begin position="213"/>
        <end position="286"/>
    </location>
</feature>
<dbReference type="GeneID" id="34577614"/>
<dbReference type="OrthoDB" id="4330789at2759"/>
<proteinExistence type="predicted"/>
<dbReference type="AlphaFoldDB" id="A0A1F5LFH7"/>
<evidence type="ECO:0000256" key="1">
    <source>
        <dbReference type="SAM" id="SignalP"/>
    </source>
</evidence>
<evidence type="ECO:0000313" key="4">
    <source>
        <dbReference type="Proteomes" id="UP000177622"/>
    </source>
</evidence>
<accession>A0A1F5LFH7</accession>
<dbReference type="PROSITE" id="PS50948">
    <property type="entry name" value="PAN"/>
    <property type="match status" value="1"/>
</dbReference>
<feature type="chain" id="PRO_5009519533" description="Apple domain-containing protein" evidence="1">
    <location>
        <begin position="21"/>
        <end position="286"/>
    </location>
</feature>
<gene>
    <name evidence="3" type="ORF">PENARI_c012G04137</name>
</gene>
<dbReference type="EMBL" id="LXJU01000012">
    <property type="protein sequence ID" value="OGE51760.1"/>
    <property type="molecule type" value="Genomic_DNA"/>
</dbReference>
<evidence type="ECO:0000313" key="3">
    <source>
        <dbReference type="EMBL" id="OGE51760.1"/>
    </source>
</evidence>
<keyword evidence="4" id="KW-1185">Reference proteome</keyword>
<evidence type="ECO:0000259" key="2">
    <source>
        <dbReference type="PROSITE" id="PS50948"/>
    </source>
</evidence>
<dbReference type="STRING" id="1835702.A0A1F5LFH7"/>
<feature type="signal peptide" evidence="1">
    <location>
        <begin position="1"/>
        <end position="20"/>
    </location>
</feature>
<protein>
    <recommendedName>
        <fullName evidence="2">Apple domain-containing protein</fullName>
    </recommendedName>
</protein>
<organism evidence="3 4">
    <name type="scientific">Penicillium arizonense</name>
    <dbReference type="NCBI Taxonomy" id="1835702"/>
    <lineage>
        <taxon>Eukaryota</taxon>
        <taxon>Fungi</taxon>
        <taxon>Dikarya</taxon>
        <taxon>Ascomycota</taxon>
        <taxon>Pezizomycotina</taxon>
        <taxon>Eurotiomycetes</taxon>
        <taxon>Eurotiomycetidae</taxon>
        <taxon>Eurotiales</taxon>
        <taxon>Aspergillaceae</taxon>
        <taxon>Penicillium</taxon>
    </lineage>
</organism>
<dbReference type="RefSeq" id="XP_022487204.1">
    <property type="nucleotide sequence ID" value="XM_022632880.1"/>
</dbReference>
<keyword evidence="1" id="KW-0732">Signal</keyword>
<dbReference type="Proteomes" id="UP000177622">
    <property type="component" value="Unassembled WGS sequence"/>
</dbReference>
<dbReference type="InterPro" id="IPR003609">
    <property type="entry name" value="Pan_app"/>
</dbReference>